<proteinExistence type="predicted"/>
<dbReference type="Proteomes" id="UP000001880">
    <property type="component" value="Chromosome"/>
</dbReference>
<name>D0LG13_HALO1</name>
<reference evidence="1 2" key="1">
    <citation type="journal article" date="2010" name="Stand. Genomic Sci.">
        <title>Complete genome sequence of Haliangium ochraceum type strain (SMP-2).</title>
        <authorList>
            <consortium name="US DOE Joint Genome Institute (JGI-PGF)"/>
            <person name="Ivanova N."/>
            <person name="Daum C."/>
            <person name="Lang E."/>
            <person name="Abt B."/>
            <person name="Kopitz M."/>
            <person name="Saunders E."/>
            <person name="Lapidus A."/>
            <person name="Lucas S."/>
            <person name="Glavina Del Rio T."/>
            <person name="Nolan M."/>
            <person name="Tice H."/>
            <person name="Copeland A."/>
            <person name="Cheng J.F."/>
            <person name="Chen F."/>
            <person name="Bruce D."/>
            <person name="Goodwin L."/>
            <person name="Pitluck S."/>
            <person name="Mavromatis K."/>
            <person name="Pati A."/>
            <person name="Mikhailova N."/>
            <person name="Chen A."/>
            <person name="Palaniappan K."/>
            <person name="Land M."/>
            <person name="Hauser L."/>
            <person name="Chang Y.J."/>
            <person name="Jeffries C.D."/>
            <person name="Detter J.C."/>
            <person name="Brettin T."/>
            <person name="Rohde M."/>
            <person name="Goker M."/>
            <person name="Bristow J."/>
            <person name="Markowitz V."/>
            <person name="Eisen J.A."/>
            <person name="Hugenholtz P."/>
            <person name="Kyrpides N.C."/>
            <person name="Klenk H.P."/>
        </authorList>
    </citation>
    <scope>NUCLEOTIDE SEQUENCE [LARGE SCALE GENOMIC DNA]</scope>
    <source>
        <strain evidence="2">DSM 14365 / CIP 107738 / JCM 11303 / AJ 13395 / SMP-2</strain>
    </source>
</reference>
<evidence type="ECO:0000313" key="1">
    <source>
        <dbReference type="EMBL" id="ACY14615.1"/>
    </source>
</evidence>
<protein>
    <submittedName>
        <fullName evidence="1">Uncharacterized protein</fullName>
    </submittedName>
</protein>
<keyword evidence="2" id="KW-1185">Reference proteome</keyword>
<accession>D0LG13</accession>
<dbReference type="AlphaFoldDB" id="D0LG13"/>
<sequence>MDNGFPKAYQGFREHAARVLDAPVDDIQGGPSYEEAANQAKETVGGAWALSCFRKDDPPTKVFGWAEADGTVITLEQNLGALFQEAGAWSEGAALDAVAMAQRLVWAMGMNHRLRIEPEMQRPAPTLSREDDGSGSLVFFVGYRPPGPGGPGGGLEDVVQVTVKLGADGGAELSKTPQ</sequence>
<dbReference type="EMBL" id="CP001804">
    <property type="protein sequence ID" value="ACY14615.1"/>
    <property type="molecule type" value="Genomic_DNA"/>
</dbReference>
<dbReference type="STRING" id="502025.Hoch_2070"/>
<dbReference type="KEGG" id="hoh:Hoch_2070"/>
<gene>
    <name evidence="1" type="ordered locus">Hoch_2070</name>
</gene>
<organism evidence="1 2">
    <name type="scientific">Haliangium ochraceum (strain DSM 14365 / JCM 11303 / SMP-2)</name>
    <dbReference type="NCBI Taxonomy" id="502025"/>
    <lineage>
        <taxon>Bacteria</taxon>
        <taxon>Pseudomonadati</taxon>
        <taxon>Myxococcota</taxon>
        <taxon>Polyangia</taxon>
        <taxon>Haliangiales</taxon>
        <taxon>Kofleriaceae</taxon>
        <taxon>Haliangium</taxon>
    </lineage>
</organism>
<evidence type="ECO:0000313" key="2">
    <source>
        <dbReference type="Proteomes" id="UP000001880"/>
    </source>
</evidence>
<dbReference type="HOGENOM" id="CLU_1508591_0_0_7"/>